<evidence type="ECO:0000256" key="5">
    <source>
        <dbReference type="ARBA" id="ARBA00023157"/>
    </source>
</evidence>
<dbReference type="SMART" id="SM00408">
    <property type="entry name" value="IGc2"/>
    <property type="match status" value="2"/>
</dbReference>
<feature type="domain" description="Ig-like" evidence="9">
    <location>
        <begin position="165"/>
        <end position="252"/>
    </location>
</feature>
<dbReference type="GO" id="GO:0004888">
    <property type="term" value="F:transmembrane signaling receptor activity"/>
    <property type="evidence" value="ECO:0007669"/>
    <property type="project" value="TreeGrafter"/>
</dbReference>
<dbReference type="Proteomes" id="UP000694414">
    <property type="component" value="Unplaced"/>
</dbReference>
<reference evidence="10" key="2">
    <citation type="submission" date="2025-09" db="UniProtKB">
        <authorList>
            <consortium name="Ensembl"/>
        </authorList>
    </citation>
    <scope>IDENTIFICATION</scope>
</reference>
<dbReference type="InterPro" id="IPR007110">
    <property type="entry name" value="Ig-like_dom"/>
</dbReference>
<dbReference type="InterPro" id="IPR050488">
    <property type="entry name" value="Ig_Fc_receptor"/>
</dbReference>
<feature type="transmembrane region" description="Helical" evidence="8">
    <location>
        <begin position="257"/>
        <end position="282"/>
    </location>
</feature>
<dbReference type="InterPro" id="IPR003599">
    <property type="entry name" value="Ig_sub"/>
</dbReference>
<keyword evidence="4 8" id="KW-0472">Membrane</keyword>
<dbReference type="InterPro" id="IPR013783">
    <property type="entry name" value="Ig-like_fold"/>
</dbReference>
<evidence type="ECO:0000256" key="2">
    <source>
        <dbReference type="ARBA" id="ARBA00022475"/>
    </source>
</evidence>
<keyword evidence="11" id="KW-1185">Reference proteome</keyword>
<sequence length="328" mass="35559">MTLKVQLQFRFFRDSQALGSGWSSSPELQIAAMWSEDSGSYWCEARIVTHNVIKMSQRSWIHVQKVPVFGVNLEIQPPGGQLTEGENLVLICSVAKGTGTITFSWHKDGIKIVGRKTQRSLVAELQVGAVTEHHTGRYYCAADNGHGPIHSKWSTVTVKIPASHPVLTLRMPRAQAMEGDTVELHCESLRGSPPISYLFYHKDVTLGSSSAPSRGGASFNLSLTAEHSGNYFCEADNGLGRQHSQRVSLNVTGKQDITGLITAGGVGGLLCILGVAATAALLCHCRTQRKSGGCLCPPALSCCDFCHCYNNLEFCGPSDKDQLFSSKY</sequence>
<reference evidence="10" key="1">
    <citation type="submission" date="2025-08" db="UniProtKB">
        <authorList>
            <consortium name="Ensembl"/>
        </authorList>
    </citation>
    <scope>IDENTIFICATION</scope>
</reference>
<evidence type="ECO:0000256" key="4">
    <source>
        <dbReference type="ARBA" id="ARBA00023136"/>
    </source>
</evidence>
<protein>
    <recommendedName>
        <fullName evidence="9">Ig-like domain-containing protein</fullName>
    </recommendedName>
</protein>
<keyword evidence="8" id="KW-1133">Transmembrane helix</keyword>
<keyword evidence="6" id="KW-0325">Glycoprotein</keyword>
<evidence type="ECO:0000256" key="3">
    <source>
        <dbReference type="ARBA" id="ARBA00022729"/>
    </source>
</evidence>
<keyword evidence="5" id="KW-1015">Disulfide bond</keyword>
<dbReference type="PANTHER" id="PTHR11481">
    <property type="entry name" value="IMMUNOGLOBULIN FC RECEPTOR"/>
    <property type="match status" value="1"/>
</dbReference>
<dbReference type="AlphaFoldDB" id="A0A8C8YF38"/>
<dbReference type="PANTHER" id="PTHR11481:SF60">
    <property type="entry name" value="IG-LIKE DOMAIN-CONTAINING PROTEIN"/>
    <property type="match status" value="1"/>
</dbReference>
<dbReference type="SMART" id="SM00409">
    <property type="entry name" value="IG"/>
    <property type="match status" value="2"/>
</dbReference>
<dbReference type="Gene3D" id="2.60.40.10">
    <property type="entry name" value="Immunoglobulins"/>
    <property type="match status" value="3"/>
</dbReference>
<keyword evidence="7" id="KW-0393">Immunoglobulin domain</keyword>
<evidence type="ECO:0000256" key="7">
    <source>
        <dbReference type="ARBA" id="ARBA00023319"/>
    </source>
</evidence>
<keyword evidence="8" id="KW-0812">Transmembrane</keyword>
<comment type="subcellular location">
    <subcellularLocation>
        <location evidence="1">Cell membrane</location>
    </subcellularLocation>
</comment>
<evidence type="ECO:0000259" key="9">
    <source>
        <dbReference type="PROSITE" id="PS50835"/>
    </source>
</evidence>
<dbReference type="Pfam" id="PF13895">
    <property type="entry name" value="Ig_2"/>
    <property type="match status" value="1"/>
</dbReference>
<dbReference type="GO" id="GO:0007166">
    <property type="term" value="P:cell surface receptor signaling pathway"/>
    <property type="evidence" value="ECO:0007669"/>
    <property type="project" value="TreeGrafter"/>
</dbReference>
<evidence type="ECO:0000313" key="11">
    <source>
        <dbReference type="Proteomes" id="UP000694414"/>
    </source>
</evidence>
<feature type="domain" description="Ig-like" evidence="9">
    <location>
        <begin position="67"/>
        <end position="157"/>
    </location>
</feature>
<dbReference type="GO" id="GO:0009897">
    <property type="term" value="C:external side of plasma membrane"/>
    <property type="evidence" value="ECO:0007669"/>
    <property type="project" value="TreeGrafter"/>
</dbReference>
<evidence type="ECO:0000256" key="8">
    <source>
        <dbReference type="SAM" id="Phobius"/>
    </source>
</evidence>
<dbReference type="SUPFAM" id="SSF48726">
    <property type="entry name" value="Immunoglobulin"/>
    <property type="match status" value="3"/>
</dbReference>
<dbReference type="Pfam" id="PF13927">
    <property type="entry name" value="Ig_3"/>
    <property type="match status" value="1"/>
</dbReference>
<keyword evidence="3" id="KW-0732">Signal</keyword>
<dbReference type="GeneTree" id="ENSGT01050000244808"/>
<dbReference type="FunFam" id="2.60.40.10:FF:000357">
    <property type="entry name" value="Fc receptor like 1"/>
    <property type="match status" value="2"/>
</dbReference>
<dbReference type="GO" id="GO:0006955">
    <property type="term" value="P:immune response"/>
    <property type="evidence" value="ECO:0007669"/>
    <property type="project" value="TreeGrafter"/>
</dbReference>
<organism evidence="10 11">
    <name type="scientific">Prolemur simus</name>
    <name type="common">Greater bamboo lemur</name>
    <name type="synonym">Hapalemur simus</name>
    <dbReference type="NCBI Taxonomy" id="1328070"/>
    <lineage>
        <taxon>Eukaryota</taxon>
        <taxon>Metazoa</taxon>
        <taxon>Chordata</taxon>
        <taxon>Craniata</taxon>
        <taxon>Vertebrata</taxon>
        <taxon>Euteleostomi</taxon>
        <taxon>Mammalia</taxon>
        <taxon>Eutheria</taxon>
        <taxon>Euarchontoglires</taxon>
        <taxon>Primates</taxon>
        <taxon>Strepsirrhini</taxon>
        <taxon>Lemuriformes</taxon>
        <taxon>Lemuridae</taxon>
        <taxon>Prolemur</taxon>
    </lineage>
</organism>
<name>A0A8C8YF38_PROSS</name>
<dbReference type="PROSITE" id="PS50835">
    <property type="entry name" value="IG_LIKE"/>
    <property type="match status" value="2"/>
</dbReference>
<dbReference type="InterPro" id="IPR003598">
    <property type="entry name" value="Ig_sub2"/>
</dbReference>
<dbReference type="InterPro" id="IPR036179">
    <property type="entry name" value="Ig-like_dom_sf"/>
</dbReference>
<evidence type="ECO:0000256" key="1">
    <source>
        <dbReference type="ARBA" id="ARBA00004236"/>
    </source>
</evidence>
<accession>A0A8C8YF38</accession>
<evidence type="ECO:0000313" key="10">
    <source>
        <dbReference type="Ensembl" id="ENSPSMP00000002895.1"/>
    </source>
</evidence>
<evidence type="ECO:0000256" key="6">
    <source>
        <dbReference type="ARBA" id="ARBA00023180"/>
    </source>
</evidence>
<keyword evidence="2" id="KW-1003">Cell membrane</keyword>
<dbReference type="Ensembl" id="ENSPSMT00000003492.1">
    <property type="protein sequence ID" value="ENSPSMP00000002895.1"/>
    <property type="gene ID" value="ENSPSMG00000002340.1"/>
</dbReference>
<proteinExistence type="predicted"/>